<dbReference type="InterPro" id="IPR043749">
    <property type="entry name" value="DUF5694"/>
</dbReference>
<reference evidence="1" key="2">
    <citation type="submission" date="2024-06" db="EMBL/GenBank/DDBJ databases">
        <authorList>
            <person name="Petrova K.O."/>
            <person name="Toshchakov S.V."/>
            <person name="Boltjanskaja Y.V."/>
            <person name="Kevbrin V."/>
        </authorList>
    </citation>
    <scope>NUCLEOTIDE SEQUENCE</scope>
    <source>
        <strain evidence="1">Z-910T</strain>
    </source>
</reference>
<accession>A0AAU7VLZ8</accession>
<organism evidence="1">
    <name type="scientific">Proteinivorax tanatarense</name>
    <dbReference type="NCBI Taxonomy" id="1260629"/>
    <lineage>
        <taxon>Bacteria</taxon>
        <taxon>Bacillati</taxon>
        <taxon>Bacillota</taxon>
        <taxon>Clostridia</taxon>
        <taxon>Eubacteriales</taxon>
        <taxon>Proteinivoracaceae</taxon>
        <taxon>Proteinivorax</taxon>
    </lineage>
</organism>
<gene>
    <name evidence="1" type="ORF">PRVXT_002938</name>
</gene>
<dbReference type="RefSeq" id="WP_350343626.1">
    <property type="nucleotide sequence ID" value="NZ_CP158367.1"/>
</dbReference>
<sequence>MLNKNNKPVILILGSYHMNNPNQDLFNVKADDVFSSKRQVQIRECINLLKKFSPTKIALEVPADKQDELNSRFKEYLNNSYKLGRSEGEQLGFRIASELGHKHIYGIDWNEGEGDGRFIEYAKVHQKDIYDKIINHGKAVTKKIDDLLAGGTIKSALVYLNNEKNLALDHRIYLQICKIGHRKEYLGVDWVKGWYERNLKIYTNLTRIVTSDRDRVLIIYGYGHVPLLKQFAIDCGYFDVKSLQDYLD</sequence>
<proteinExistence type="predicted"/>
<dbReference type="EMBL" id="CP158367">
    <property type="protein sequence ID" value="XBX74877.1"/>
    <property type="molecule type" value="Genomic_DNA"/>
</dbReference>
<reference evidence="1" key="1">
    <citation type="journal article" date="2013" name="Extremophiles">
        <title>Proteinivorax tanatarense gen. nov., sp. nov., an anaerobic, haloalkaliphilic, proteolytic bacterium isolated from a decaying algal bloom, and proposal of Proteinivoraceae fam. nov.</title>
        <authorList>
            <person name="Kevbrin V."/>
            <person name="Boltyanskaya Y."/>
            <person name="Zhilina T."/>
            <person name="Kolganova T."/>
            <person name="Lavrentjeva E."/>
            <person name="Kuznetsov B."/>
        </authorList>
    </citation>
    <scope>NUCLEOTIDE SEQUENCE</scope>
    <source>
        <strain evidence="1">Z-910T</strain>
    </source>
</reference>
<name>A0AAU7VLZ8_9FIRM</name>
<evidence type="ECO:0000313" key="1">
    <source>
        <dbReference type="EMBL" id="XBX74877.1"/>
    </source>
</evidence>
<dbReference type="Pfam" id="PF18950">
    <property type="entry name" value="DUF5694"/>
    <property type="match status" value="1"/>
</dbReference>
<dbReference type="AlphaFoldDB" id="A0AAU7VLZ8"/>
<protein>
    <submittedName>
        <fullName evidence="1">DUF5694 domain-containing protein</fullName>
    </submittedName>
</protein>